<dbReference type="AlphaFoldDB" id="A0A7Y7QGW2"/>
<proteinExistence type="inferred from homology"/>
<dbReference type="Gene3D" id="3.30.920.30">
    <property type="entry name" value="Hypothetical protein"/>
    <property type="match status" value="1"/>
</dbReference>
<dbReference type="EMBL" id="JABXWP010000016">
    <property type="protein sequence ID" value="NVO88937.1"/>
    <property type="molecule type" value="Genomic_DNA"/>
</dbReference>
<dbReference type="RefSeq" id="WP_176818380.1">
    <property type="nucleotide sequence ID" value="NZ_JABXWP010000016.1"/>
</dbReference>
<keyword evidence="4" id="KW-0255">Endonuclease</keyword>
<comment type="similarity">
    <text evidence="1">Belongs to the HicA mRNA interferase family.</text>
</comment>
<keyword evidence="6" id="KW-0694">RNA-binding</keyword>
<evidence type="ECO:0000313" key="8">
    <source>
        <dbReference type="EMBL" id="NVO88937.1"/>
    </source>
</evidence>
<reference evidence="8 9" key="1">
    <citation type="submission" date="2020-06" db="EMBL/GenBank/DDBJ databases">
        <title>Lactobacillus rhamnosus QC,genome.</title>
        <authorList>
            <person name="Yi H."/>
            <person name="Jin M."/>
        </authorList>
    </citation>
    <scope>NUCLEOTIDE SEQUENCE [LARGE SCALE GENOMIC DNA]</scope>
    <source>
        <strain evidence="8 9">QC</strain>
    </source>
</reference>
<accession>A0A7Y7QGW2</accession>
<keyword evidence="3" id="KW-0540">Nuclease</keyword>
<name>A0A7Y7QGW2_LACRH</name>
<comment type="caution">
    <text evidence="8">The sequence shown here is derived from an EMBL/GenBank/DDBJ whole genome shotgun (WGS) entry which is preliminary data.</text>
</comment>
<evidence type="ECO:0000256" key="1">
    <source>
        <dbReference type="ARBA" id="ARBA00006620"/>
    </source>
</evidence>
<protein>
    <submittedName>
        <fullName evidence="8">Type II toxin-antitoxin system HicA family toxin</fullName>
    </submittedName>
</protein>
<keyword evidence="7" id="KW-0346">Stress response</keyword>
<dbReference type="Proteomes" id="UP000542889">
    <property type="component" value="Unassembled WGS sequence"/>
</dbReference>
<evidence type="ECO:0000256" key="5">
    <source>
        <dbReference type="ARBA" id="ARBA00022801"/>
    </source>
</evidence>
<dbReference type="GO" id="GO:0004519">
    <property type="term" value="F:endonuclease activity"/>
    <property type="evidence" value="ECO:0007669"/>
    <property type="project" value="UniProtKB-KW"/>
</dbReference>
<keyword evidence="5" id="KW-0378">Hydrolase</keyword>
<dbReference type="GO" id="GO:0003729">
    <property type="term" value="F:mRNA binding"/>
    <property type="evidence" value="ECO:0007669"/>
    <property type="project" value="InterPro"/>
</dbReference>
<dbReference type="SUPFAM" id="SSF54786">
    <property type="entry name" value="YcfA/nrd intein domain"/>
    <property type="match status" value="1"/>
</dbReference>
<dbReference type="GO" id="GO:0016787">
    <property type="term" value="F:hydrolase activity"/>
    <property type="evidence" value="ECO:0007669"/>
    <property type="project" value="UniProtKB-KW"/>
</dbReference>
<dbReference type="InterPro" id="IPR012933">
    <property type="entry name" value="HicA_mRNA_interferase"/>
</dbReference>
<evidence type="ECO:0000256" key="4">
    <source>
        <dbReference type="ARBA" id="ARBA00022759"/>
    </source>
</evidence>
<dbReference type="Pfam" id="PF07927">
    <property type="entry name" value="HicA_toxin"/>
    <property type="match status" value="1"/>
</dbReference>
<evidence type="ECO:0000256" key="2">
    <source>
        <dbReference type="ARBA" id="ARBA00022649"/>
    </source>
</evidence>
<organism evidence="8 9">
    <name type="scientific">Lacticaseibacillus rhamnosus</name>
    <name type="common">Lactobacillus rhamnosus</name>
    <dbReference type="NCBI Taxonomy" id="47715"/>
    <lineage>
        <taxon>Bacteria</taxon>
        <taxon>Bacillati</taxon>
        <taxon>Bacillota</taxon>
        <taxon>Bacilli</taxon>
        <taxon>Lactobacillales</taxon>
        <taxon>Lactobacillaceae</taxon>
        <taxon>Lacticaseibacillus</taxon>
    </lineage>
</organism>
<sequence length="60" mass="6911">MVKRRDLLKDLKKQGIQVDEHGGRHAKLINPLNNQTAPLPRHTEIDNYTAKEIKKQLGLK</sequence>
<gene>
    <name evidence="8" type="ORF">HWN39_10650</name>
</gene>
<evidence type="ECO:0000256" key="7">
    <source>
        <dbReference type="ARBA" id="ARBA00023016"/>
    </source>
</evidence>
<evidence type="ECO:0000313" key="9">
    <source>
        <dbReference type="Proteomes" id="UP000542889"/>
    </source>
</evidence>
<dbReference type="InterPro" id="IPR038570">
    <property type="entry name" value="HicA_sf"/>
</dbReference>
<keyword evidence="2" id="KW-1277">Toxin-antitoxin system</keyword>
<evidence type="ECO:0000256" key="6">
    <source>
        <dbReference type="ARBA" id="ARBA00022884"/>
    </source>
</evidence>
<evidence type="ECO:0000256" key="3">
    <source>
        <dbReference type="ARBA" id="ARBA00022722"/>
    </source>
</evidence>